<reference evidence="3 4" key="1">
    <citation type="submission" date="2019-06" db="EMBL/GenBank/DDBJ databases">
        <title>Sequencing the genomes of 1000 actinobacteria strains.</title>
        <authorList>
            <person name="Klenk H.-P."/>
        </authorList>
    </citation>
    <scope>NUCLEOTIDE SEQUENCE [LARGE SCALE GENOMIC DNA]</scope>
    <source>
        <strain evidence="3 4">DSM 17305</strain>
    </source>
</reference>
<dbReference type="GO" id="GO:0016052">
    <property type="term" value="P:carbohydrate catabolic process"/>
    <property type="evidence" value="ECO:0007669"/>
    <property type="project" value="InterPro"/>
</dbReference>
<dbReference type="InterPro" id="IPR013785">
    <property type="entry name" value="Aldolase_TIM"/>
</dbReference>
<keyword evidence="2" id="KW-0326">Glycosidase</keyword>
<dbReference type="Pfam" id="PF02065">
    <property type="entry name" value="Melibiase"/>
    <property type="match status" value="1"/>
</dbReference>
<evidence type="ECO:0000256" key="2">
    <source>
        <dbReference type="ARBA" id="ARBA00023295"/>
    </source>
</evidence>
<proteinExistence type="predicted"/>
<dbReference type="Gene3D" id="3.20.20.70">
    <property type="entry name" value="Aldolase class I"/>
    <property type="match status" value="1"/>
</dbReference>
<name>A0A542E8I3_9ACTN</name>
<accession>A0A542E8I3</accession>
<evidence type="ECO:0000313" key="3">
    <source>
        <dbReference type="EMBL" id="TQJ11627.1"/>
    </source>
</evidence>
<dbReference type="PANTHER" id="PTHR43053">
    <property type="entry name" value="GLYCOSIDASE FAMILY 31"/>
    <property type="match status" value="1"/>
</dbReference>
<dbReference type="CDD" id="cd14791">
    <property type="entry name" value="GH36"/>
    <property type="match status" value="1"/>
</dbReference>
<dbReference type="InterPro" id="IPR017853">
    <property type="entry name" value="GH"/>
</dbReference>
<dbReference type="InterPro" id="IPR002252">
    <property type="entry name" value="Glyco_hydro_36"/>
</dbReference>
<gene>
    <name evidence="3" type="ORF">FB475_4547</name>
</gene>
<dbReference type="SUPFAM" id="SSF51445">
    <property type="entry name" value="(Trans)glycosidases"/>
    <property type="match status" value="1"/>
</dbReference>
<dbReference type="GO" id="GO:0004557">
    <property type="term" value="F:alpha-galactosidase activity"/>
    <property type="evidence" value="ECO:0007669"/>
    <property type="project" value="InterPro"/>
</dbReference>
<organism evidence="3 4">
    <name type="scientific">Kribbella jejuensis</name>
    <dbReference type="NCBI Taxonomy" id="236068"/>
    <lineage>
        <taxon>Bacteria</taxon>
        <taxon>Bacillati</taxon>
        <taxon>Actinomycetota</taxon>
        <taxon>Actinomycetes</taxon>
        <taxon>Propionibacteriales</taxon>
        <taxon>Kribbellaceae</taxon>
        <taxon>Kribbella</taxon>
    </lineage>
</organism>
<keyword evidence="4" id="KW-1185">Reference proteome</keyword>
<dbReference type="AlphaFoldDB" id="A0A542E8I3"/>
<keyword evidence="1" id="KW-0378">Hydrolase</keyword>
<dbReference type="EMBL" id="VFMM01000002">
    <property type="protein sequence ID" value="TQJ11627.1"/>
    <property type="molecule type" value="Genomic_DNA"/>
</dbReference>
<sequence>MASLIELAGRTLALQYDGPGDPLAAGTGIILPAGRVALLHGLGDGLFYRHGQNSWSPCGWRRLSEPPLRIADARRRVTADDAAWDDPCRHHSSAVAAIQGADGNVLLLGALGVGTPRLTADHDTLAGWYESGGAPWFLAYGTEQEVFGAYVEQLATHLGRGQNRAGNVWCSWYAYYEDITEQELDKDIKALRGLPFDVVQVDDGWEREVGDWHPNQKFPSGMRALSERIADSGMTPGLWVAPFIALPDSDLARNRSELLLRDTAGDPVVAGYNWGTGYYALDVTLPAVQDHLADLIDRLVHQWGYRYLKLDFVNAAAVPGVRANGGGREEAYREGLALIRRTAGDDVYLLGSGAILLPSLGILDGLRSGPDVAPMWQNYATDDPSDAMARNAVVNTLHRLWHAPLADVDPDVVYFRSRLNLLTDEQQHWLRDLAAICGFRAVSDPVGWLTGDELQAMTEYLLAAPRIERTGRYTFLIDGRPVDFGGAIDSEASHAYPIS</sequence>
<comment type="caution">
    <text evidence="3">The sequence shown here is derived from an EMBL/GenBank/DDBJ whole genome shotgun (WGS) entry which is preliminary data.</text>
</comment>
<dbReference type="Proteomes" id="UP000316298">
    <property type="component" value="Unassembled WGS sequence"/>
</dbReference>
<protein>
    <submittedName>
        <fullName evidence="3">Alpha-galactosidase</fullName>
    </submittedName>
</protein>
<evidence type="ECO:0000256" key="1">
    <source>
        <dbReference type="ARBA" id="ARBA00022801"/>
    </source>
</evidence>
<dbReference type="RefSeq" id="WP_141858563.1">
    <property type="nucleotide sequence ID" value="NZ_BAAAKA010000001.1"/>
</dbReference>
<dbReference type="InterPro" id="IPR050985">
    <property type="entry name" value="Alpha-glycosidase_related"/>
</dbReference>
<dbReference type="PANTHER" id="PTHR43053:SF3">
    <property type="entry name" value="ALPHA-GALACTOSIDASE C-RELATED"/>
    <property type="match status" value="1"/>
</dbReference>
<evidence type="ECO:0000313" key="4">
    <source>
        <dbReference type="Proteomes" id="UP000316298"/>
    </source>
</evidence>
<dbReference type="OrthoDB" id="9758822at2"/>